<dbReference type="InterPro" id="IPR035897">
    <property type="entry name" value="Toll_tir_struct_dom_sf"/>
</dbReference>
<dbReference type="PROSITE" id="PS51534">
    <property type="entry name" value="SEFIR"/>
    <property type="match status" value="1"/>
</dbReference>
<name>A0A645IY58_9ZZZZ</name>
<dbReference type="SUPFAM" id="SSF52200">
    <property type="entry name" value="Toll/Interleukin receptor TIR domain"/>
    <property type="match status" value="1"/>
</dbReference>
<reference evidence="2" key="1">
    <citation type="submission" date="2019-08" db="EMBL/GenBank/DDBJ databases">
        <authorList>
            <person name="Kucharzyk K."/>
            <person name="Murdoch R.W."/>
            <person name="Higgins S."/>
            <person name="Loffler F."/>
        </authorList>
    </citation>
    <scope>NUCLEOTIDE SEQUENCE</scope>
</reference>
<evidence type="ECO:0000259" key="1">
    <source>
        <dbReference type="PROSITE" id="PS51534"/>
    </source>
</evidence>
<dbReference type="Pfam" id="PF13676">
    <property type="entry name" value="TIR_2"/>
    <property type="match status" value="1"/>
</dbReference>
<feature type="domain" description="SEFIR" evidence="1">
    <location>
        <begin position="5"/>
        <end position="137"/>
    </location>
</feature>
<dbReference type="AlphaFoldDB" id="A0A645IY58"/>
<comment type="caution">
    <text evidence="2">The sequence shown here is derived from an EMBL/GenBank/DDBJ whole genome shotgun (WGS) entry which is preliminary data.</text>
</comment>
<evidence type="ECO:0000313" key="2">
    <source>
        <dbReference type="EMBL" id="MPN55792.1"/>
    </source>
</evidence>
<accession>A0A645IY58</accession>
<dbReference type="Gene3D" id="3.40.50.10140">
    <property type="entry name" value="Toll/interleukin-1 receptor homology (TIR) domain"/>
    <property type="match status" value="1"/>
</dbReference>
<dbReference type="InterPro" id="IPR000157">
    <property type="entry name" value="TIR_dom"/>
</dbReference>
<dbReference type="InterPro" id="IPR013568">
    <property type="entry name" value="SEFIR_dom"/>
</dbReference>
<gene>
    <name evidence="2" type="ORF">SDC9_203476</name>
</gene>
<dbReference type="GO" id="GO:0007165">
    <property type="term" value="P:signal transduction"/>
    <property type="evidence" value="ECO:0007669"/>
    <property type="project" value="InterPro"/>
</dbReference>
<organism evidence="2">
    <name type="scientific">bioreactor metagenome</name>
    <dbReference type="NCBI Taxonomy" id="1076179"/>
    <lineage>
        <taxon>unclassified sequences</taxon>
        <taxon>metagenomes</taxon>
        <taxon>ecological metagenomes</taxon>
    </lineage>
</organism>
<protein>
    <recommendedName>
        <fullName evidence="1">SEFIR domain-containing protein</fullName>
    </recommendedName>
</protein>
<proteinExistence type="predicted"/>
<sequence length="167" mass="19644">MSQRNPKVFVSYSWDNIEHQQWVVDLTNGLRRKGIDATMDLFQTQQKTVNLNRMMIENIKQSDYVVVVLTEEYAKKADNFQGGVGFETLLTIPDIKNNLSKLIFIMRHNGDYTKVFPFHVRDIYAIDFSNDNQFESKLEELIYKIYDVPLYEVDPIGIMPDLKPWDK</sequence>
<dbReference type="EMBL" id="VSSQ01125415">
    <property type="protein sequence ID" value="MPN55792.1"/>
    <property type="molecule type" value="Genomic_DNA"/>
</dbReference>